<protein>
    <submittedName>
        <fullName evidence="3">Glycosyltransferase family 9 protein</fullName>
    </submittedName>
</protein>
<evidence type="ECO:0000313" key="4">
    <source>
        <dbReference type="Proteomes" id="UP001165679"/>
    </source>
</evidence>
<dbReference type="PANTHER" id="PTHR30160">
    <property type="entry name" value="TETRAACYLDISACCHARIDE 4'-KINASE-RELATED"/>
    <property type="match status" value="1"/>
</dbReference>
<reference evidence="3" key="2">
    <citation type="submission" date="2022-10" db="EMBL/GenBank/DDBJ databases">
        <authorList>
            <person name="Trinh H.N."/>
        </authorList>
    </citation>
    <scope>NUCLEOTIDE SEQUENCE</scope>
    <source>
        <strain evidence="3">RN2-1</strain>
    </source>
</reference>
<gene>
    <name evidence="3" type="ORF">OL599_05835</name>
</gene>
<dbReference type="Proteomes" id="UP001165679">
    <property type="component" value="Unassembled WGS sequence"/>
</dbReference>
<reference evidence="3" key="1">
    <citation type="submission" date="2022-09" db="EMBL/GenBank/DDBJ databases">
        <title>Rhodovastum sp. nov. RN2-1 isolated from soil in Seongnam, South Korea.</title>
        <authorList>
            <person name="Le N.T."/>
        </authorList>
    </citation>
    <scope>NUCLEOTIDE SEQUENCE</scope>
    <source>
        <strain evidence="3">RN2-1</strain>
    </source>
</reference>
<keyword evidence="2" id="KW-0808">Transferase</keyword>
<dbReference type="InterPro" id="IPR051199">
    <property type="entry name" value="LPS_LOS_Heptosyltrfase"/>
</dbReference>
<dbReference type="Gene3D" id="3.40.50.2000">
    <property type="entry name" value="Glycogen Phosphorylase B"/>
    <property type="match status" value="2"/>
</dbReference>
<keyword evidence="1" id="KW-0328">Glycosyltransferase</keyword>
<dbReference type="EMBL" id="JAPDNT010000002">
    <property type="protein sequence ID" value="MCW3474094.1"/>
    <property type="molecule type" value="Genomic_DNA"/>
</dbReference>
<dbReference type="SUPFAM" id="SSF53756">
    <property type="entry name" value="UDP-Glycosyltransferase/glycogen phosphorylase"/>
    <property type="match status" value="1"/>
</dbReference>
<dbReference type="GO" id="GO:0008713">
    <property type="term" value="F:ADP-heptose-lipopolysaccharide heptosyltransferase activity"/>
    <property type="evidence" value="ECO:0007669"/>
    <property type="project" value="TreeGrafter"/>
</dbReference>
<dbReference type="CDD" id="cd03789">
    <property type="entry name" value="GT9_LPS_heptosyltransferase"/>
    <property type="match status" value="1"/>
</dbReference>
<dbReference type="GO" id="GO:0005829">
    <property type="term" value="C:cytosol"/>
    <property type="evidence" value="ECO:0007669"/>
    <property type="project" value="TreeGrafter"/>
</dbReference>
<dbReference type="AlphaFoldDB" id="A0AA42CDM5"/>
<dbReference type="GO" id="GO:0009244">
    <property type="term" value="P:lipopolysaccharide core region biosynthetic process"/>
    <property type="evidence" value="ECO:0007669"/>
    <property type="project" value="TreeGrafter"/>
</dbReference>
<proteinExistence type="predicted"/>
<evidence type="ECO:0000256" key="2">
    <source>
        <dbReference type="ARBA" id="ARBA00022679"/>
    </source>
</evidence>
<keyword evidence="4" id="KW-1185">Reference proteome</keyword>
<accession>A0AA42CDM5</accession>
<dbReference type="RefSeq" id="WP_264712714.1">
    <property type="nucleotide sequence ID" value="NZ_JAPDNT010000002.1"/>
</dbReference>
<evidence type="ECO:0000313" key="3">
    <source>
        <dbReference type="EMBL" id="MCW3474094.1"/>
    </source>
</evidence>
<sequence length="297" mass="31456">MRILFVTSNRIGDAVLSTGLLDHLLRTYPQARFTVACGPVAEGVFARMPNLERLITLEKRPYAGHWLPLWAATVGTWWDLVVDIRASALSWLVPTRRRAVMRRRPGHKTAQLAAILGLDPPPMPVTWTAPEDRALAERLIPPGPPVVALGPTANWTGKVWPPERFVELYRRIAAGPLPGARVAVLAGPGPQERALAAPVLDALPGAIDLCGRLTLPEAAACLARCALFAGNDSGLMHLAAAAGTPTLGLFGPTPAPEYAPAGRRTAVALARGPDMADLPVEDALQAATGLIAVPQPA</sequence>
<name>A0AA42CDM5_9PROT</name>
<dbReference type="Pfam" id="PF01075">
    <property type="entry name" value="Glyco_transf_9"/>
    <property type="match status" value="1"/>
</dbReference>
<dbReference type="InterPro" id="IPR002201">
    <property type="entry name" value="Glyco_trans_9"/>
</dbReference>
<organism evidence="3 4">
    <name type="scientific">Limobrevibacterium gyesilva</name>
    <dbReference type="NCBI Taxonomy" id="2991712"/>
    <lineage>
        <taxon>Bacteria</taxon>
        <taxon>Pseudomonadati</taxon>
        <taxon>Pseudomonadota</taxon>
        <taxon>Alphaproteobacteria</taxon>
        <taxon>Acetobacterales</taxon>
        <taxon>Acetobacteraceae</taxon>
        <taxon>Limobrevibacterium</taxon>
    </lineage>
</organism>
<comment type="caution">
    <text evidence="3">The sequence shown here is derived from an EMBL/GenBank/DDBJ whole genome shotgun (WGS) entry which is preliminary data.</text>
</comment>
<evidence type="ECO:0000256" key="1">
    <source>
        <dbReference type="ARBA" id="ARBA00022676"/>
    </source>
</evidence>